<keyword evidence="2" id="KW-0732">Signal</keyword>
<dbReference type="OrthoDB" id="485556at2"/>
<feature type="compositionally biased region" description="Pro residues" evidence="1">
    <location>
        <begin position="40"/>
        <end position="54"/>
    </location>
</feature>
<proteinExistence type="predicted"/>
<organism evidence="3 4">
    <name type="scientific">Allosphingosinicella ginsenosidimutans</name>
    <dbReference type="NCBI Taxonomy" id="1176539"/>
    <lineage>
        <taxon>Bacteria</taxon>
        <taxon>Pseudomonadati</taxon>
        <taxon>Pseudomonadota</taxon>
        <taxon>Alphaproteobacteria</taxon>
        <taxon>Sphingomonadales</taxon>
        <taxon>Sphingomonadaceae</taxon>
        <taxon>Allosphingosinicella</taxon>
    </lineage>
</organism>
<evidence type="ECO:0008006" key="5">
    <source>
        <dbReference type="Google" id="ProtNLM"/>
    </source>
</evidence>
<evidence type="ECO:0000256" key="1">
    <source>
        <dbReference type="SAM" id="MobiDB-lite"/>
    </source>
</evidence>
<evidence type="ECO:0000313" key="4">
    <source>
        <dbReference type="Proteomes" id="UP000321249"/>
    </source>
</evidence>
<reference evidence="3 4" key="1">
    <citation type="journal article" date="2015" name="J. Microbiol.">
        <title>Sphingosinicella ginsenosidimutans sp. nov., with ginsenoside converting activity.</title>
        <authorList>
            <person name="Kim J.K."/>
            <person name="Kang M.S."/>
            <person name="Park S.C."/>
            <person name="Kim K.M."/>
            <person name="Choi K."/>
            <person name="Yoon M.H."/>
            <person name="Im W.T."/>
        </authorList>
    </citation>
    <scope>NUCLEOTIDE SEQUENCE [LARGE SCALE GENOMIC DNA]</scope>
    <source>
        <strain evidence="3 4">BS-11</strain>
    </source>
</reference>
<comment type="caution">
    <text evidence="3">The sequence shown here is derived from an EMBL/GenBank/DDBJ whole genome shotgun (WGS) entry which is preliminary data.</text>
</comment>
<feature type="chain" id="PRO_5022955279" description="Lipoprotein" evidence="2">
    <location>
        <begin position="23"/>
        <end position="184"/>
    </location>
</feature>
<dbReference type="RefSeq" id="WP_147042302.1">
    <property type="nucleotide sequence ID" value="NZ_BAABIR010000002.1"/>
</dbReference>
<gene>
    <name evidence="3" type="ORF">FRZ32_04070</name>
</gene>
<name>A0A5C6TSN6_9SPHN</name>
<feature type="region of interest" description="Disordered" evidence="1">
    <location>
        <begin position="30"/>
        <end position="60"/>
    </location>
</feature>
<evidence type="ECO:0000256" key="2">
    <source>
        <dbReference type="SAM" id="SignalP"/>
    </source>
</evidence>
<accession>A0A5C6TSN6</accession>
<dbReference type="Proteomes" id="UP000321249">
    <property type="component" value="Unassembled WGS sequence"/>
</dbReference>
<protein>
    <recommendedName>
        <fullName evidence="5">Lipoprotein</fullName>
    </recommendedName>
</protein>
<evidence type="ECO:0000313" key="3">
    <source>
        <dbReference type="EMBL" id="TXC62915.1"/>
    </source>
</evidence>
<dbReference type="EMBL" id="VOQQ01000001">
    <property type="protein sequence ID" value="TXC62915.1"/>
    <property type="molecule type" value="Genomic_DNA"/>
</dbReference>
<feature type="signal peptide" evidence="2">
    <location>
        <begin position="1"/>
        <end position="22"/>
    </location>
</feature>
<sequence length="184" mass="19166">MTRWPNLLPPLLPLAIAACGPAATHGNLAAAPATDSVPRPAAPPVDAPPRPPAASDPGEGKASAAAAVEVVRLYYRALAARDYATAYAQWRDEGRASGKSQAAFAAGFAHTRSTRVTPGAPVDPEGAAGSSYVSVPVTVEAELDDGTVQHFAGAYLMRRVNDVPGATPEELRWHIQSASLHRTR</sequence>
<keyword evidence="4" id="KW-1185">Reference proteome</keyword>
<dbReference type="AlphaFoldDB" id="A0A5C6TSN6"/>
<dbReference type="PROSITE" id="PS51257">
    <property type="entry name" value="PROKAR_LIPOPROTEIN"/>
    <property type="match status" value="1"/>
</dbReference>